<keyword evidence="2" id="KW-0472">Membrane</keyword>
<gene>
    <name evidence="3" type="ORF">QE369_003297</name>
</gene>
<dbReference type="EMBL" id="JAVIZC010000003">
    <property type="protein sequence ID" value="MDR6103100.1"/>
    <property type="molecule type" value="Genomic_DNA"/>
</dbReference>
<feature type="region of interest" description="Disordered" evidence="1">
    <location>
        <begin position="252"/>
        <end position="282"/>
    </location>
</feature>
<reference evidence="3" key="1">
    <citation type="submission" date="2023-08" db="EMBL/GenBank/DDBJ databases">
        <title>Functional and genomic diversity of the sorghum phyllosphere microbiome.</title>
        <authorList>
            <person name="Shade A."/>
        </authorList>
    </citation>
    <scope>NUCLEOTIDE SEQUENCE</scope>
    <source>
        <strain evidence="3">SORGH_AS_0974</strain>
    </source>
</reference>
<accession>A0AAJ2BP73</accession>
<dbReference type="Proteomes" id="UP001255601">
    <property type="component" value="Unassembled WGS sequence"/>
</dbReference>
<feature type="transmembrane region" description="Helical" evidence="2">
    <location>
        <begin position="6"/>
        <end position="27"/>
    </location>
</feature>
<protein>
    <submittedName>
        <fullName evidence="3">Chromosome segregation ATPase</fullName>
    </submittedName>
</protein>
<proteinExistence type="predicted"/>
<name>A0AAJ2BP73_9HYPH</name>
<evidence type="ECO:0000256" key="2">
    <source>
        <dbReference type="SAM" id="Phobius"/>
    </source>
</evidence>
<dbReference type="RefSeq" id="WP_309771603.1">
    <property type="nucleotide sequence ID" value="NZ_JAVIZC010000003.1"/>
</dbReference>
<organism evidence="3 4">
    <name type="scientific">Agrobacterium larrymoorei</name>
    <dbReference type="NCBI Taxonomy" id="160699"/>
    <lineage>
        <taxon>Bacteria</taxon>
        <taxon>Pseudomonadati</taxon>
        <taxon>Pseudomonadota</taxon>
        <taxon>Alphaproteobacteria</taxon>
        <taxon>Hyphomicrobiales</taxon>
        <taxon>Rhizobiaceae</taxon>
        <taxon>Rhizobium/Agrobacterium group</taxon>
        <taxon>Agrobacterium</taxon>
    </lineage>
</organism>
<keyword evidence="2" id="KW-1133">Transmembrane helix</keyword>
<evidence type="ECO:0000256" key="1">
    <source>
        <dbReference type="SAM" id="MobiDB-lite"/>
    </source>
</evidence>
<comment type="caution">
    <text evidence="3">The sequence shown here is derived from an EMBL/GenBank/DDBJ whole genome shotgun (WGS) entry which is preliminary data.</text>
</comment>
<evidence type="ECO:0000313" key="4">
    <source>
        <dbReference type="Proteomes" id="UP001255601"/>
    </source>
</evidence>
<keyword evidence="2" id="KW-0812">Transmembrane</keyword>
<sequence length="367" mass="41009">MIEYALIFGLGFLCAILLVSLIAPAIHRRIVSYTEKRLRATMPMSPQEVRAQKDMARALYAAENARTRQELDAEREKALALKFKNEAAQGDAGRLLAETRELKLQLEQMTLEAGDLRAKARRHEDAVARLTTKLNDAEETAIARTQEISNLTKRVNAISRELDDLKIALSARDLEVEQAKSKAISWRKEREDITRQLEEAAAKARETAQHMNRESRKIARLEDQLAKEMARNADSEMLLERRAQEIARLKERVSGKEDTKDAVSIVPAPLTQPETAAEPPERLSREIEDIRNQGTALTERLLNIKGDTHEEAIRKEIGQIAARMIALTAAQEGESSPIPALIANAESAGDRQSLANRASELMARRAG</sequence>
<feature type="compositionally biased region" description="Basic and acidic residues" evidence="1">
    <location>
        <begin position="252"/>
        <end position="261"/>
    </location>
</feature>
<dbReference type="AlphaFoldDB" id="A0AAJ2BP73"/>
<evidence type="ECO:0000313" key="3">
    <source>
        <dbReference type="EMBL" id="MDR6103100.1"/>
    </source>
</evidence>